<keyword evidence="6 7" id="KW-0472">Membrane</keyword>
<keyword evidence="2" id="KW-0813">Transport</keyword>
<dbReference type="PANTHER" id="PTHR43341:SF1">
    <property type="entry name" value="GENERAL AMINO-ACID PERMEASE GAP1"/>
    <property type="match status" value="1"/>
</dbReference>
<dbReference type="EMBL" id="SDGZ01000010">
    <property type="protein sequence ID" value="TYC50140.1"/>
    <property type="molecule type" value="Genomic_DNA"/>
</dbReference>
<evidence type="ECO:0000259" key="8">
    <source>
        <dbReference type="Pfam" id="PF00324"/>
    </source>
</evidence>
<feature type="transmembrane region" description="Helical" evidence="7">
    <location>
        <begin position="292"/>
        <end position="317"/>
    </location>
</feature>
<evidence type="ECO:0000256" key="5">
    <source>
        <dbReference type="ARBA" id="ARBA00022989"/>
    </source>
</evidence>
<dbReference type="Proteomes" id="UP000371977">
    <property type="component" value="Unassembled WGS sequence"/>
</dbReference>
<feature type="domain" description="Amino acid permease/ SLC12A" evidence="8">
    <location>
        <begin position="20"/>
        <end position="475"/>
    </location>
</feature>
<keyword evidence="5 7" id="KW-1133">Transmembrane helix</keyword>
<feature type="transmembrane region" description="Helical" evidence="7">
    <location>
        <begin position="369"/>
        <end position="395"/>
    </location>
</feature>
<protein>
    <submittedName>
        <fullName evidence="9">Amino acid permease</fullName>
    </submittedName>
</protein>
<organism evidence="9 10">
    <name type="scientific">Weissella muntiaci</name>
    <dbReference type="NCBI Taxonomy" id="2508881"/>
    <lineage>
        <taxon>Bacteria</taxon>
        <taxon>Bacillati</taxon>
        <taxon>Bacillota</taxon>
        <taxon>Bacilli</taxon>
        <taxon>Lactobacillales</taxon>
        <taxon>Lactobacillaceae</taxon>
        <taxon>Weissella</taxon>
    </lineage>
</organism>
<dbReference type="FunFam" id="1.20.1740.10:FF:000001">
    <property type="entry name" value="Amino acid permease"/>
    <property type="match status" value="1"/>
</dbReference>
<feature type="transmembrane region" description="Helical" evidence="7">
    <location>
        <begin position="338"/>
        <end position="363"/>
    </location>
</feature>
<feature type="transmembrane region" description="Helical" evidence="7">
    <location>
        <begin position="101"/>
        <end position="124"/>
    </location>
</feature>
<dbReference type="GO" id="GO:0016020">
    <property type="term" value="C:membrane"/>
    <property type="evidence" value="ECO:0007669"/>
    <property type="project" value="UniProtKB-SubCell"/>
</dbReference>
<keyword evidence="10" id="KW-1185">Reference proteome</keyword>
<evidence type="ECO:0000313" key="10">
    <source>
        <dbReference type="Proteomes" id="UP000371977"/>
    </source>
</evidence>
<keyword evidence="4" id="KW-0029">Amino-acid transport</keyword>
<dbReference type="InterPro" id="IPR050524">
    <property type="entry name" value="APC_YAT"/>
</dbReference>
<evidence type="ECO:0000256" key="4">
    <source>
        <dbReference type="ARBA" id="ARBA00022970"/>
    </source>
</evidence>
<evidence type="ECO:0000256" key="7">
    <source>
        <dbReference type="SAM" id="Phobius"/>
    </source>
</evidence>
<feature type="transmembrane region" description="Helical" evidence="7">
    <location>
        <begin position="446"/>
        <end position="466"/>
    </location>
</feature>
<name>A0A6C2C7X5_9LACO</name>
<feature type="transmembrane region" description="Helical" evidence="7">
    <location>
        <begin position="193"/>
        <end position="214"/>
    </location>
</feature>
<dbReference type="GO" id="GO:0015171">
    <property type="term" value="F:amino acid transmembrane transporter activity"/>
    <property type="evidence" value="ECO:0007669"/>
    <property type="project" value="TreeGrafter"/>
</dbReference>
<dbReference type="PANTHER" id="PTHR43341">
    <property type="entry name" value="AMINO ACID PERMEASE"/>
    <property type="match status" value="1"/>
</dbReference>
<feature type="transmembrane region" description="Helical" evidence="7">
    <location>
        <begin position="159"/>
        <end position="181"/>
    </location>
</feature>
<dbReference type="PROSITE" id="PS00218">
    <property type="entry name" value="AMINO_ACID_PERMEASE_1"/>
    <property type="match status" value="1"/>
</dbReference>
<proteinExistence type="predicted"/>
<evidence type="ECO:0000256" key="2">
    <source>
        <dbReference type="ARBA" id="ARBA00022448"/>
    </source>
</evidence>
<feature type="transmembrane region" description="Helical" evidence="7">
    <location>
        <begin position="243"/>
        <end position="264"/>
    </location>
</feature>
<comment type="subcellular location">
    <subcellularLocation>
        <location evidence="1">Membrane</location>
        <topology evidence="1">Multi-pass membrane protein</topology>
    </subcellularLocation>
</comment>
<dbReference type="RefSeq" id="WP_148622222.1">
    <property type="nucleotide sequence ID" value="NZ_SDGZ01000010.1"/>
</dbReference>
<feature type="transmembrane region" description="Helical" evidence="7">
    <location>
        <begin position="48"/>
        <end position="65"/>
    </location>
</feature>
<accession>A0A6C2C7X5</accession>
<dbReference type="Gene3D" id="1.20.1740.10">
    <property type="entry name" value="Amino acid/polyamine transporter I"/>
    <property type="match status" value="1"/>
</dbReference>
<evidence type="ECO:0000256" key="1">
    <source>
        <dbReference type="ARBA" id="ARBA00004141"/>
    </source>
</evidence>
<sequence length="490" mass="52676">MSNDGTEQTGDLKRTLKTRHLSMIALGGTIGTGLFVASGATVAEAGPMGALLAYAAIGVMVYFLMTGLGEMSAYMPLSGSFAAFSGHFVDDAFGFAMGWNYWFNAAITVAVEAATVGVLMSFWLPHVSTWIWSVIVLVLILAINLTSGKAYGESEFWMAAIKVTAVLAFLVIGLITIFGVLSYKPDVMHNLTAGNHGFVGGITGMLAVFMVAGFSFQGTEIVGIAAGESVNPEKAVPTAVRQVFWRILIFYFFSIFVIGALVYYKDPTLLRAANNSDITVSPFTTVFQKAGLAAAASIMNAVILTSVISSANSWLYAASRMLYSLAQEKHAPKIFGRANIKTGVPVPAVLATVVIGAFAFLTSFAGPDIYFYLVAASGLSGFIAWVGIAVAHFRFRRAFIAQGHDLNELKYQAKWFPIGPIIALVLSIVIIIGQDLSSFSGPIANWNWSGIVTTYLALPLFFILYFSYKAVKKTKLIPLKEVDLTPRKRG</sequence>
<feature type="transmembrane region" description="Helical" evidence="7">
    <location>
        <begin position="130"/>
        <end position="147"/>
    </location>
</feature>
<evidence type="ECO:0000313" key="9">
    <source>
        <dbReference type="EMBL" id="TYC50140.1"/>
    </source>
</evidence>
<dbReference type="Pfam" id="PF00324">
    <property type="entry name" value="AA_permease"/>
    <property type="match status" value="1"/>
</dbReference>
<dbReference type="InterPro" id="IPR004840">
    <property type="entry name" value="Amino_acid_permease_CS"/>
</dbReference>
<feature type="transmembrane region" description="Helical" evidence="7">
    <location>
        <begin position="415"/>
        <end position="434"/>
    </location>
</feature>
<feature type="transmembrane region" description="Helical" evidence="7">
    <location>
        <begin position="21"/>
        <end position="42"/>
    </location>
</feature>
<gene>
    <name evidence="9" type="ORF">ESZ50_03550</name>
</gene>
<dbReference type="InterPro" id="IPR004841">
    <property type="entry name" value="AA-permease/SLC12A_dom"/>
</dbReference>
<evidence type="ECO:0000256" key="3">
    <source>
        <dbReference type="ARBA" id="ARBA00022692"/>
    </source>
</evidence>
<dbReference type="PIRSF" id="PIRSF006060">
    <property type="entry name" value="AA_transporter"/>
    <property type="match status" value="1"/>
</dbReference>
<evidence type="ECO:0000256" key="6">
    <source>
        <dbReference type="ARBA" id="ARBA00023136"/>
    </source>
</evidence>
<dbReference type="OrthoDB" id="9780162at2"/>
<keyword evidence="3 7" id="KW-0812">Transmembrane</keyword>
<reference evidence="9 10" key="1">
    <citation type="submission" date="2019-01" db="EMBL/GenBank/DDBJ databases">
        <title>Weissella sp. nov., a novel lactic acid bacterium isolated from animal feces.</title>
        <authorList>
            <person name="Wang L.-T."/>
        </authorList>
    </citation>
    <scope>NUCLEOTIDE SEQUENCE [LARGE SCALE GENOMIC DNA]</scope>
    <source>
        <strain evidence="9 10">8H-2</strain>
    </source>
</reference>
<dbReference type="AlphaFoldDB" id="A0A6C2C7X5"/>
<comment type="caution">
    <text evidence="9">The sequence shown here is derived from an EMBL/GenBank/DDBJ whole genome shotgun (WGS) entry which is preliminary data.</text>
</comment>